<dbReference type="Pfam" id="PF04505">
    <property type="entry name" value="CD225"/>
    <property type="match status" value="1"/>
</dbReference>
<keyword evidence="4 6" id="KW-1133">Transmembrane helix</keyword>
<proteinExistence type="inferred from homology"/>
<comment type="similarity">
    <text evidence="2">Belongs to the CD225/Dispanin family.</text>
</comment>
<evidence type="ECO:0000256" key="3">
    <source>
        <dbReference type="ARBA" id="ARBA00022692"/>
    </source>
</evidence>
<keyword evidence="5 6" id="KW-0472">Membrane</keyword>
<evidence type="ECO:0008006" key="9">
    <source>
        <dbReference type="Google" id="ProtNLM"/>
    </source>
</evidence>
<dbReference type="Proteomes" id="UP000288216">
    <property type="component" value="Unassembled WGS sequence"/>
</dbReference>
<evidence type="ECO:0000256" key="2">
    <source>
        <dbReference type="ARBA" id="ARBA00006843"/>
    </source>
</evidence>
<evidence type="ECO:0000256" key="5">
    <source>
        <dbReference type="ARBA" id="ARBA00023136"/>
    </source>
</evidence>
<evidence type="ECO:0000313" key="7">
    <source>
        <dbReference type="EMBL" id="GCB82228.1"/>
    </source>
</evidence>
<dbReference type="InterPro" id="IPR051517">
    <property type="entry name" value="IFITM_antiviral_protein"/>
</dbReference>
<dbReference type="PANTHER" id="PTHR13999">
    <property type="entry name" value="INTERFERON INDUCIBLE TRANSMEMBRANE PROTEIN"/>
    <property type="match status" value="1"/>
</dbReference>
<dbReference type="OrthoDB" id="9906841at2759"/>
<feature type="transmembrane region" description="Helical" evidence="6">
    <location>
        <begin position="51"/>
        <end position="73"/>
    </location>
</feature>
<comment type="subcellular location">
    <subcellularLocation>
        <location evidence="1">Membrane</location>
    </subcellularLocation>
</comment>
<evidence type="ECO:0000256" key="1">
    <source>
        <dbReference type="ARBA" id="ARBA00004370"/>
    </source>
</evidence>
<dbReference type="EMBL" id="BFAA01019351">
    <property type="protein sequence ID" value="GCB82228.1"/>
    <property type="molecule type" value="Genomic_DNA"/>
</dbReference>
<evidence type="ECO:0000313" key="8">
    <source>
        <dbReference type="Proteomes" id="UP000288216"/>
    </source>
</evidence>
<keyword evidence="3 6" id="KW-0812">Transmembrane</keyword>
<accession>A0A401QA25</accession>
<sequence>MVYNAEKEPMYPGIYPGQEEQKDHQLVPATVITVPPKYEPPQYVPPAPDHLLWSLFNFGCLNFCCLGFVALVYSVKARDRKVVGDVDGSRHYGSTARSFNIAATVLSIIVGSIYIVLRLIPLFLQN</sequence>
<reference evidence="7 8" key="1">
    <citation type="journal article" date="2018" name="Nat. Ecol. Evol.">
        <title>Shark genomes provide insights into elasmobranch evolution and the origin of vertebrates.</title>
        <authorList>
            <person name="Hara Y"/>
            <person name="Yamaguchi K"/>
            <person name="Onimaru K"/>
            <person name="Kadota M"/>
            <person name="Koyanagi M"/>
            <person name="Keeley SD"/>
            <person name="Tatsumi K"/>
            <person name="Tanaka K"/>
            <person name="Motone F"/>
            <person name="Kageyama Y"/>
            <person name="Nozu R"/>
            <person name="Adachi N"/>
            <person name="Nishimura O"/>
            <person name="Nakagawa R"/>
            <person name="Tanegashima C"/>
            <person name="Kiyatake I"/>
            <person name="Matsumoto R"/>
            <person name="Murakumo K"/>
            <person name="Nishida K"/>
            <person name="Terakita A"/>
            <person name="Kuratani S"/>
            <person name="Sato K"/>
            <person name="Hyodo S Kuraku.S."/>
        </authorList>
    </citation>
    <scope>NUCLEOTIDE SEQUENCE [LARGE SCALE GENOMIC DNA]</scope>
</reference>
<evidence type="ECO:0000256" key="6">
    <source>
        <dbReference type="SAM" id="Phobius"/>
    </source>
</evidence>
<keyword evidence="8" id="KW-1185">Reference proteome</keyword>
<dbReference type="GO" id="GO:0005886">
    <property type="term" value="C:plasma membrane"/>
    <property type="evidence" value="ECO:0007669"/>
    <property type="project" value="TreeGrafter"/>
</dbReference>
<dbReference type="STRING" id="75743.A0A401QA25"/>
<protein>
    <recommendedName>
        <fullName evidence="9">Interferon-induced transmembrane protein 3</fullName>
    </recommendedName>
</protein>
<dbReference type="AlphaFoldDB" id="A0A401QA25"/>
<evidence type="ECO:0000256" key="4">
    <source>
        <dbReference type="ARBA" id="ARBA00022989"/>
    </source>
</evidence>
<name>A0A401QA25_SCYTO</name>
<comment type="caution">
    <text evidence="7">The sequence shown here is derived from an EMBL/GenBank/DDBJ whole genome shotgun (WGS) entry which is preliminary data.</text>
</comment>
<feature type="transmembrane region" description="Helical" evidence="6">
    <location>
        <begin position="99"/>
        <end position="120"/>
    </location>
</feature>
<gene>
    <name evidence="7" type="ORF">scyTo_0021562</name>
</gene>
<dbReference type="InterPro" id="IPR007593">
    <property type="entry name" value="CD225/Dispanin_fam"/>
</dbReference>
<dbReference type="OMA" id="NISXERP"/>
<organism evidence="7 8">
    <name type="scientific">Scyliorhinus torazame</name>
    <name type="common">Cloudy catshark</name>
    <name type="synonym">Catulus torazame</name>
    <dbReference type="NCBI Taxonomy" id="75743"/>
    <lineage>
        <taxon>Eukaryota</taxon>
        <taxon>Metazoa</taxon>
        <taxon>Chordata</taxon>
        <taxon>Craniata</taxon>
        <taxon>Vertebrata</taxon>
        <taxon>Chondrichthyes</taxon>
        <taxon>Elasmobranchii</taxon>
        <taxon>Galeomorphii</taxon>
        <taxon>Galeoidea</taxon>
        <taxon>Carcharhiniformes</taxon>
        <taxon>Scyliorhinidae</taxon>
        <taxon>Scyliorhinus</taxon>
    </lineage>
</organism>
<dbReference type="PANTHER" id="PTHR13999:SF10">
    <property type="entry name" value="INTERFERON-INDUCED TRANSMEMBRANE PROTEIN 5"/>
    <property type="match status" value="1"/>
</dbReference>